<dbReference type="GO" id="GO:0000981">
    <property type="term" value="F:DNA-binding transcription factor activity, RNA polymerase II-specific"/>
    <property type="evidence" value="ECO:0007669"/>
    <property type="project" value="InterPro"/>
</dbReference>
<dbReference type="PROSITE" id="PS50048">
    <property type="entry name" value="ZN2_CY6_FUNGAL_2"/>
    <property type="match status" value="1"/>
</dbReference>
<dbReference type="InterPro" id="IPR001138">
    <property type="entry name" value="Zn2Cys6_DnaBD"/>
</dbReference>
<dbReference type="EMBL" id="JAAOAS010000050">
    <property type="protein sequence ID" value="KAF5601187.1"/>
    <property type="molecule type" value="Genomic_DNA"/>
</dbReference>
<evidence type="ECO:0000256" key="1">
    <source>
        <dbReference type="ARBA" id="ARBA00023242"/>
    </source>
</evidence>
<dbReference type="InterPro" id="IPR036864">
    <property type="entry name" value="Zn2-C6_fun-type_DNA-bd_sf"/>
</dbReference>
<keyword evidence="5" id="KW-1185">Reference proteome</keyword>
<dbReference type="PANTHER" id="PTHR47425">
    <property type="entry name" value="FARB-RELATED"/>
    <property type="match status" value="1"/>
</dbReference>
<dbReference type="AlphaFoldDB" id="A0A8H5UVU7"/>
<comment type="caution">
    <text evidence="4">The sequence shown here is derived from an EMBL/GenBank/DDBJ whole genome shotgun (WGS) entry which is preliminary data.</text>
</comment>
<feature type="domain" description="Zn(2)-C6 fungal-type" evidence="3">
    <location>
        <begin position="36"/>
        <end position="68"/>
    </location>
</feature>
<gene>
    <name evidence="4" type="ORF">FPCIR_2369</name>
</gene>
<dbReference type="PANTHER" id="PTHR47425:SF2">
    <property type="entry name" value="FARB-RELATED"/>
    <property type="match status" value="1"/>
</dbReference>
<reference evidence="4 5" key="1">
    <citation type="submission" date="2020-05" db="EMBL/GenBank/DDBJ databases">
        <title>Identification and distribution of gene clusters putatively required for synthesis of sphingolipid metabolism inhibitors in phylogenetically diverse species of the filamentous fungus Fusarium.</title>
        <authorList>
            <person name="Kim H.-S."/>
            <person name="Busman M."/>
            <person name="Brown D.W."/>
            <person name="Divon H."/>
            <person name="Uhlig S."/>
            <person name="Proctor R.H."/>
        </authorList>
    </citation>
    <scope>NUCLEOTIDE SEQUENCE [LARGE SCALE GENOMIC DNA]</scope>
    <source>
        <strain evidence="4 5">NRRL 36939</strain>
    </source>
</reference>
<feature type="region of interest" description="Disordered" evidence="2">
    <location>
        <begin position="106"/>
        <end position="137"/>
    </location>
</feature>
<name>A0A8H5UVU7_9HYPO</name>
<feature type="region of interest" description="Disordered" evidence="2">
    <location>
        <begin position="1"/>
        <end position="35"/>
    </location>
</feature>
<dbReference type="Pfam" id="PF00172">
    <property type="entry name" value="Zn_clus"/>
    <property type="match status" value="1"/>
</dbReference>
<accession>A0A8H5UVU7</accession>
<dbReference type="InterPro" id="IPR052761">
    <property type="entry name" value="Fungal_Detox/Toxin_TFs"/>
</dbReference>
<evidence type="ECO:0000313" key="5">
    <source>
        <dbReference type="Proteomes" id="UP000546213"/>
    </source>
</evidence>
<dbReference type="SUPFAM" id="SSF57701">
    <property type="entry name" value="Zn2/Cys6 DNA-binding domain"/>
    <property type="match status" value="1"/>
</dbReference>
<dbReference type="PROSITE" id="PS00463">
    <property type="entry name" value="ZN2_CY6_FUNGAL_1"/>
    <property type="match status" value="1"/>
</dbReference>
<keyword evidence="1" id="KW-0539">Nucleus</keyword>
<evidence type="ECO:0000259" key="3">
    <source>
        <dbReference type="PROSITE" id="PS50048"/>
    </source>
</evidence>
<dbReference type="SMART" id="SM00066">
    <property type="entry name" value="GAL4"/>
    <property type="match status" value="1"/>
</dbReference>
<dbReference type="Gene3D" id="4.10.240.10">
    <property type="entry name" value="Zn(2)-C6 fungal-type DNA-binding domain"/>
    <property type="match status" value="1"/>
</dbReference>
<dbReference type="CDD" id="cd00067">
    <property type="entry name" value="GAL4"/>
    <property type="match status" value="1"/>
</dbReference>
<protein>
    <submittedName>
        <fullName evidence="4">Cutinase transcription factor 1 beta</fullName>
    </submittedName>
</protein>
<evidence type="ECO:0000313" key="4">
    <source>
        <dbReference type="EMBL" id="KAF5601187.1"/>
    </source>
</evidence>
<dbReference type="Proteomes" id="UP000546213">
    <property type="component" value="Unassembled WGS sequence"/>
</dbReference>
<evidence type="ECO:0000256" key="2">
    <source>
        <dbReference type="SAM" id="MobiDB-lite"/>
    </source>
</evidence>
<organism evidence="4 5">
    <name type="scientific">Fusarium pseudocircinatum</name>
    <dbReference type="NCBI Taxonomy" id="56676"/>
    <lineage>
        <taxon>Eukaryota</taxon>
        <taxon>Fungi</taxon>
        <taxon>Dikarya</taxon>
        <taxon>Ascomycota</taxon>
        <taxon>Pezizomycotina</taxon>
        <taxon>Sordariomycetes</taxon>
        <taxon>Hypocreomycetidae</taxon>
        <taxon>Hypocreales</taxon>
        <taxon>Nectriaceae</taxon>
        <taxon>Fusarium</taxon>
        <taxon>Fusarium fujikuroi species complex</taxon>
    </lineage>
</organism>
<sequence length="137" mass="14693">MPSSPQPGQDGDGTGNKRKRDDQPPDSSSKRAAPQACLSCRSRKVRCDVTIQGQPCTNCRLDNLGCVLGKPRRAATSRTGNTISERSIAGEEFPVSLTFEGLESVSQDNARRGDSNNIPDIVPIQLPLNPPGNYTQA</sequence>
<dbReference type="OrthoDB" id="4451586at2759"/>
<proteinExistence type="predicted"/>
<dbReference type="GO" id="GO:0008270">
    <property type="term" value="F:zinc ion binding"/>
    <property type="evidence" value="ECO:0007669"/>
    <property type="project" value="InterPro"/>
</dbReference>